<comment type="caution">
    <text evidence="15">The sequence shown here is derived from an EMBL/GenBank/DDBJ whole genome shotgun (WGS) entry which is preliminary data.</text>
</comment>
<dbReference type="EMBL" id="AAOH01000004">
    <property type="protein sequence ID" value="EAR28484.1"/>
    <property type="molecule type" value="Genomic_DNA"/>
</dbReference>
<evidence type="ECO:0000256" key="3">
    <source>
        <dbReference type="ARBA" id="ARBA00022555"/>
    </source>
</evidence>
<proteinExistence type="inferred from homology"/>
<dbReference type="InterPro" id="IPR014729">
    <property type="entry name" value="Rossmann-like_a/b/a_fold"/>
</dbReference>
<keyword evidence="11 13" id="KW-0408">Iron</keyword>
<keyword evidence="10 13" id="KW-0694">RNA-binding</keyword>
<dbReference type="GO" id="GO:0016783">
    <property type="term" value="F:sulfurtransferase activity"/>
    <property type="evidence" value="ECO:0007669"/>
    <property type="project" value="UniProtKB-UniRule"/>
</dbReference>
<dbReference type="GO" id="GO:0000049">
    <property type="term" value="F:tRNA binding"/>
    <property type="evidence" value="ECO:0007669"/>
    <property type="project" value="UniProtKB-KW"/>
</dbReference>
<dbReference type="EC" id="2.8.1.-" evidence="13"/>
<feature type="binding site" evidence="13">
    <location>
        <position position="120"/>
    </location>
    <ligand>
        <name>[4Fe-4S] cluster</name>
        <dbReference type="ChEBI" id="CHEBI:49883"/>
    </ligand>
</feature>
<dbReference type="STRING" id="87626.PTD2_21752"/>
<dbReference type="AlphaFoldDB" id="A4CAS6"/>
<evidence type="ECO:0000256" key="4">
    <source>
        <dbReference type="ARBA" id="ARBA00022679"/>
    </source>
</evidence>
<comment type="subunit">
    <text evidence="13">Homodimer.</text>
</comment>
<feature type="binding site" evidence="13">
    <location>
        <position position="211"/>
    </location>
    <ligand>
        <name>[4Fe-4S] cluster</name>
        <dbReference type="ChEBI" id="CHEBI:49883"/>
    </ligand>
</feature>
<keyword evidence="8 13" id="KW-0067">ATP-binding</keyword>
<name>A4CAS6_9GAMM</name>
<dbReference type="PIRSF" id="PIRSF004976">
    <property type="entry name" value="ATPase_YdaO"/>
    <property type="match status" value="1"/>
</dbReference>
<evidence type="ECO:0000256" key="8">
    <source>
        <dbReference type="ARBA" id="ARBA00022840"/>
    </source>
</evidence>
<keyword evidence="9 13" id="KW-0460">Magnesium</keyword>
<dbReference type="RefSeq" id="WP_009840312.1">
    <property type="nucleotide sequence ID" value="NZ_CH959301.1"/>
</dbReference>
<evidence type="ECO:0000256" key="12">
    <source>
        <dbReference type="ARBA" id="ARBA00023014"/>
    </source>
</evidence>
<comment type="function">
    <text evidence="13">Catalyzes the ATP-dependent 2-thiolation of cytidine in position 32 of tRNA, to form 2-thiocytidine (s(2)C32). The sulfur atoms are provided by the cysteine/cysteine desulfurase (IscS) system.</text>
</comment>
<evidence type="ECO:0000256" key="9">
    <source>
        <dbReference type="ARBA" id="ARBA00022842"/>
    </source>
</evidence>
<organism evidence="15 16">
    <name type="scientific">Pseudoalteromonas tunicata D2</name>
    <dbReference type="NCBI Taxonomy" id="87626"/>
    <lineage>
        <taxon>Bacteria</taxon>
        <taxon>Pseudomonadati</taxon>
        <taxon>Pseudomonadota</taxon>
        <taxon>Gammaproteobacteria</taxon>
        <taxon>Alteromonadales</taxon>
        <taxon>Pseudoalteromonadaceae</taxon>
        <taxon>Pseudoalteromonas</taxon>
    </lineage>
</organism>
<dbReference type="GO" id="GO:0005737">
    <property type="term" value="C:cytoplasm"/>
    <property type="evidence" value="ECO:0007669"/>
    <property type="project" value="UniProtKB-SubCell"/>
</dbReference>
<feature type="binding site" evidence="13">
    <location>
        <position position="123"/>
    </location>
    <ligand>
        <name>[4Fe-4S] cluster</name>
        <dbReference type="ChEBI" id="CHEBI:49883"/>
    </ligand>
</feature>
<evidence type="ECO:0000259" key="14">
    <source>
        <dbReference type="Pfam" id="PF01171"/>
    </source>
</evidence>
<dbReference type="HOGENOM" id="CLU_026481_0_0_6"/>
<keyword evidence="5 13" id="KW-0819">tRNA processing</keyword>
<keyword evidence="3 13" id="KW-0820">tRNA-binding</keyword>
<evidence type="ECO:0000256" key="6">
    <source>
        <dbReference type="ARBA" id="ARBA00022723"/>
    </source>
</evidence>
<accession>A4CAS6</accession>
<feature type="domain" description="tRNA(Ile)-lysidine/2-thiocytidine synthase N-terminal" evidence="14">
    <location>
        <begin position="40"/>
        <end position="203"/>
    </location>
</feature>
<keyword evidence="12 13" id="KW-0411">Iron-sulfur</keyword>
<evidence type="ECO:0000256" key="1">
    <source>
        <dbReference type="ARBA" id="ARBA00022485"/>
    </source>
</evidence>
<evidence type="ECO:0000256" key="10">
    <source>
        <dbReference type="ARBA" id="ARBA00022884"/>
    </source>
</evidence>
<dbReference type="eggNOG" id="COG0037">
    <property type="taxonomic scope" value="Bacteria"/>
</dbReference>
<dbReference type="OrthoDB" id="9801054at2"/>
<keyword evidence="6 13" id="KW-0479">Metal-binding</keyword>
<dbReference type="Pfam" id="PF01171">
    <property type="entry name" value="ATP_bind_3"/>
    <property type="match status" value="1"/>
</dbReference>
<keyword evidence="1 13" id="KW-0004">4Fe-4S</keyword>
<comment type="cofactor">
    <cofactor evidence="13">
        <name>[4Fe-4S] cluster</name>
        <dbReference type="ChEBI" id="CHEBI:49883"/>
    </cofactor>
    <text evidence="13">Binds 1 [4Fe-4S] cluster per subunit. The cluster is chelated by three Cys residues, the fourth Fe has a free coordination site that may bind a sulfur atom transferred from the persulfide of IscS.</text>
</comment>
<dbReference type="Proteomes" id="UP000006201">
    <property type="component" value="Unassembled WGS sequence"/>
</dbReference>
<dbReference type="Gene3D" id="3.40.50.620">
    <property type="entry name" value="HUPs"/>
    <property type="match status" value="1"/>
</dbReference>
<reference evidence="15 16" key="1">
    <citation type="submission" date="2006-02" db="EMBL/GenBank/DDBJ databases">
        <authorList>
            <person name="Moran M.A."/>
            <person name="Kjelleberg S."/>
            <person name="Egan S."/>
            <person name="Saunders N."/>
            <person name="Thomas T."/>
            <person name="Ferriera S."/>
            <person name="Johnson J."/>
            <person name="Kravitz S."/>
            <person name="Halpern A."/>
            <person name="Remington K."/>
            <person name="Beeson K."/>
            <person name="Tran B."/>
            <person name="Rogers Y.-H."/>
            <person name="Friedman R."/>
            <person name="Venter J.C."/>
        </authorList>
    </citation>
    <scope>NUCLEOTIDE SEQUENCE [LARGE SCALE GENOMIC DNA]</scope>
    <source>
        <strain evidence="15 16">D2</strain>
    </source>
</reference>
<dbReference type="SUPFAM" id="SSF52402">
    <property type="entry name" value="Adenine nucleotide alpha hydrolases-like"/>
    <property type="match status" value="1"/>
</dbReference>
<keyword evidence="4 13" id="KW-0808">Transferase</keyword>
<dbReference type="CDD" id="cd24138">
    <property type="entry name" value="TtcA-like"/>
    <property type="match status" value="1"/>
</dbReference>
<keyword evidence="7 13" id="KW-0547">Nucleotide-binding</keyword>
<sequence>MSHSLTAKTKYNFNKLQKRLRRLTGQAIADFNMIEDGDRIMVCMSGGKDSYTMFDILQSLQRAAPIKFELIAVNLDQKQPGFPEHVLPQYFESLGVEYKIVEEDTYKIVTDIIPEGKTTCSLCSRLRRGILYRTAKELGATKIALGHHRDDMIETLFLNMFYGGKLKGMPAKLASDDGQHMVIRPLAYCKEADIEEYAEHKEFPIIPCNLCGSQENLQRKNIKMMLQEWDKTNPGRIETIFTAMQNVTPSHLADNNLFDFKNLQKSDVAIGEGDIALDKVEVPAIPVGLIQDSEDNDVMVVELN</sequence>
<evidence type="ECO:0000256" key="11">
    <source>
        <dbReference type="ARBA" id="ARBA00023004"/>
    </source>
</evidence>
<evidence type="ECO:0000313" key="15">
    <source>
        <dbReference type="EMBL" id="EAR28484.1"/>
    </source>
</evidence>
<feature type="short sequence motif" description="PP-loop motif" evidence="13">
    <location>
        <begin position="45"/>
        <end position="50"/>
    </location>
</feature>
<evidence type="ECO:0000256" key="2">
    <source>
        <dbReference type="ARBA" id="ARBA00022490"/>
    </source>
</evidence>
<dbReference type="PANTHER" id="PTHR43686">
    <property type="entry name" value="SULFURTRANSFERASE-RELATED"/>
    <property type="match status" value="1"/>
</dbReference>
<dbReference type="GO" id="GO:0051539">
    <property type="term" value="F:4 iron, 4 sulfur cluster binding"/>
    <property type="evidence" value="ECO:0007669"/>
    <property type="project" value="UniProtKB-UniRule"/>
</dbReference>
<dbReference type="InterPro" id="IPR035107">
    <property type="entry name" value="tRNA_thiolation_TtcA_Ctu1"/>
</dbReference>
<evidence type="ECO:0000256" key="5">
    <source>
        <dbReference type="ARBA" id="ARBA00022694"/>
    </source>
</evidence>
<gene>
    <name evidence="13" type="primary">ttcA</name>
    <name evidence="15" type="ORF">PTD2_21752</name>
</gene>
<protein>
    <recommendedName>
        <fullName evidence="13">tRNA-cytidine(32) 2-sulfurtransferase</fullName>
        <ecNumber evidence="13">2.8.1.-</ecNumber>
    </recommendedName>
    <alternativeName>
        <fullName evidence="13">Two-thiocytidine biosynthesis protein A</fullName>
    </alternativeName>
    <alternativeName>
        <fullName evidence="13">tRNA 2-thiocytidine biosynthesis protein TtcA</fullName>
    </alternativeName>
</protein>
<dbReference type="InterPro" id="IPR011063">
    <property type="entry name" value="TilS/TtcA_N"/>
</dbReference>
<dbReference type="GO" id="GO:0005524">
    <property type="term" value="F:ATP binding"/>
    <property type="evidence" value="ECO:0007669"/>
    <property type="project" value="UniProtKB-UniRule"/>
</dbReference>
<dbReference type="NCBIfam" id="NF007972">
    <property type="entry name" value="PRK10696.1"/>
    <property type="match status" value="1"/>
</dbReference>
<comment type="catalytic activity">
    <reaction evidence="13">
        <text>cytidine(32) in tRNA + S-sulfanyl-L-cysteinyl-[cysteine desulfurase] + AH2 + ATP = 2-thiocytidine(32) in tRNA + L-cysteinyl-[cysteine desulfurase] + A + AMP + diphosphate + H(+)</text>
        <dbReference type="Rhea" id="RHEA:57048"/>
        <dbReference type="Rhea" id="RHEA-COMP:10288"/>
        <dbReference type="Rhea" id="RHEA-COMP:12157"/>
        <dbReference type="Rhea" id="RHEA-COMP:12158"/>
        <dbReference type="Rhea" id="RHEA-COMP:14821"/>
        <dbReference type="ChEBI" id="CHEBI:13193"/>
        <dbReference type="ChEBI" id="CHEBI:15378"/>
        <dbReference type="ChEBI" id="CHEBI:17499"/>
        <dbReference type="ChEBI" id="CHEBI:29950"/>
        <dbReference type="ChEBI" id="CHEBI:30616"/>
        <dbReference type="ChEBI" id="CHEBI:33019"/>
        <dbReference type="ChEBI" id="CHEBI:61963"/>
        <dbReference type="ChEBI" id="CHEBI:82748"/>
        <dbReference type="ChEBI" id="CHEBI:141453"/>
        <dbReference type="ChEBI" id="CHEBI:456215"/>
    </reaction>
</comment>
<comment type="cofactor">
    <cofactor evidence="13">
        <name>Mg(2+)</name>
        <dbReference type="ChEBI" id="CHEBI:18420"/>
    </cofactor>
</comment>
<comment type="similarity">
    <text evidence="13">Belongs to the TtcA family.</text>
</comment>
<keyword evidence="16" id="KW-1185">Reference proteome</keyword>
<evidence type="ECO:0000256" key="7">
    <source>
        <dbReference type="ARBA" id="ARBA00022741"/>
    </source>
</evidence>
<dbReference type="HAMAP" id="MF_01850">
    <property type="entry name" value="TtcA"/>
    <property type="match status" value="1"/>
</dbReference>
<comment type="miscellaneous">
    <text evidence="13">The thiolation reaction likely consists of two steps: a first activation step by ATP to form an adenylated intermediate of the target base of tRNA, and a second nucleophilic substitution step of the sulfur (S) atom supplied by the hydrosulfide attached to the Fe-S cluster.</text>
</comment>
<keyword evidence="2 13" id="KW-0963">Cytoplasm</keyword>
<dbReference type="PANTHER" id="PTHR43686:SF1">
    <property type="entry name" value="AMINOTRAN_5 DOMAIN-CONTAINING PROTEIN"/>
    <property type="match status" value="1"/>
</dbReference>
<evidence type="ECO:0000313" key="16">
    <source>
        <dbReference type="Proteomes" id="UP000006201"/>
    </source>
</evidence>
<comment type="subcellular location">
    <subcellularLocation>
        <location evidence="13">Cytoplasm</location>
    </subcellularLocation>
</comment>
<dbReference type="InterPro" id="IPR012089">
    <property type="entry name" value="tRNA_Cyd_32_2_STrfase"/>
</dbReference>
<comment type="pathway">
    <text evidence="13">tRNA modification.</text>
</comment>
<dbReference type="GO" id="GO:0000287">
    <property type="term" value="F:magnesium ion binding"/>
    <property type="evidence" value="ECO:0007669"/>
    <property type="project" value="UniProtKB-UniRule"/>
</dbReference>
<evidence type="ECO:0000256" key="13">
    <source>
        <dbReference type="HAMAP-Rule" id="MF_01850"/>
    </source>
</evidence>
<dbReference type="GO" id="GO:0034227">
    <property type="term" value="P:tRNA thio-modification"/>
    <property type="evidence" value="ECO:0007669"/>
    <property type="project" value="UniProtKB-UniRule"/>
</dbReference>